<reference evidence="2 3" key="1">
    <citation type="submission" date="2019-09" db="EMBL/GenBank/DDBJ databases">
        <title>Screening of Novel Bioactive Compounds from Soil-Associated.</title>
        <authorList>
            <person name="Gong X."/>
        </authorList>
    </citation>
    <scope>NUCLEOTIDE SEQUENCE [LARGE SCALE GENOMIC DNA]</scope>
    <source>
        <strain evidence="2 3">Gxj-6</strain>
    </source>
</reference>
<protein>
    <recommendedName>
        <fullName evidence="4">WD40 repeat domain-containing protein</fullName>
    </recommendedName>
</protein>
<dbReference type="RefSeq" id="WP_150930509.1">
    <property type="nucleotide sequence ID" value="NZ_VYTZ01000001.1"/>
</dbReference>
<dbReference type="Gene3D" id="2.130.10.10">
    <property type="entry name" value="YVTN repeat-like/Quinoprotein amine dehydrogenase"/>
    <property type="match status" value="1"/>
</dbReference>
<comment type="caution">
    <text evidence="2">The sequence shown here is derived from an EMBL/GenBank/DDBJ whole genome shotgun (WGS) entry which is preliminary data.</text>
</comment>
<feature type="signal peptide" evidence="1">
    <location>
        <begin position="1"/>
        <end position="24"/>
    </location>
</feature>
<evidence type="ECO:0000313" key="2">
    <source>
        <dbReference type="EMBL" id="KAA9381644.1"/>
    </source>
</evidence>
<evidence type="ECO:0000256" key="1">
    <source>
        <dbReference type="SAM" id="SignalP"/>
    </source>
</evidence>
<dbReference type="AlphaFoldDB" id="A0A5J5KCN5"/>
<keyword evidence="1" id="KW-0732">Signal</keyword>
<dbReference type="InterPro" id="IPR015943">
    <property type="entry name" value="WD40/YVTN_repeat-like_dom_sf"/>
</dbReference>
<name>A0A5J5KCN5_9ACTN</name>
<evidence type="ECO:0000313" key="3">
    <source>
        <dbReference type="Proteomes" id="UP000327011"/>
    </source>
</evidence>
<organism evidence="2 3">
    <name type="scientific">Microbispora cellulosiformans</name>
    <dbReference type="NCBI Taxonomy" id="2614688"/>
    <lineage>
        <taxon>Bacteria</taxon>
        <taxon>Bacillati</taxon>
        <taxon>Actinomycetota</taxon>
        <taxon>Actinomycetes</taxon>
        <taxon>Streptosporangiales</taxon>
        <taxon>Streptosporangiaceae</taxon>
        <taxon>Microbispora</taxon>
    </lineage>
</organism>
<accession>A0A5J5KCN5</accession>
<dbReference type="EMBL" id="VYTZ01000001">
    <property type="protein sequence ID" value="KAA9381644.1"/>
    <property type="molecule type" value="Genomic_DNA"/>
</dbReference>
<dbReference type="SUPFAM" id="SSF82171">
    <property type="entry name" value="DPP6 N-terminal domain-like"/>
    <property type="match status" value="1"/>
</dbReference>
<proteinExistence type="predicted"/>
<evidence type="ECO:0008006" key="4">
    <source>
        <dbReference type="Google" id="ProtNLM"/>
    </source>
</evidence>
<keyword evidence="3" id="KW-1185">Reference proteome</keyword>
<feature type="chain" id="PRO_5023937257" description="WD40 repeat domain-containing protein" evidence="1">
    <location>
        <begin position="25"/>
        <end position="315"/>
    </location>
</feature>
<gene>
    <name evidence="2" type="ORF">F5972_02125</name>
</gene>
<dbReference type="Proteomes" id="UP000327011">
    <property type="component" value="Unassembled WGS sequence"/>
</dbReference>
<sequence>MPYRVLLAAVVTAAPLTITPHAEAAAAKPVIRYAGLSSCLQSDGGRHPCGPLKLWLSNGRVVPLPGARRTVGDDEYVAAAVVAVSQDGARAAYFSGKDGVLTIWTAATGRAREIPKVTWPDDLQMNSLILSPGGRYVSMLGVDASEREVDRVADTTTGKVFTLPRGYQAWDFSPDGRRMMAGNNRTAVLYSTGTWSVKLRRSVYMRGDLGPDGVTVAGTKWTKTGKTVRNMVVTRNLATGKKSTIPIRLRTGENPLRTRWDKAGHIDVLTRSDRRVGGEERRLHTWYRLNRATHKLKRIDSFLIPPSVGGYVLPT</sequence>